<evidence type="ECO:0000256" key="11">
    <source>
        <dbReference type="ARBA" id="ARBA00022844"/>
    </source>
</evidence>
<dbReference type="InterPro" id="IPR003224">
    <property type="entry name" value="Z_RING_Znf"/>
</dbReference>
<comment type="similarity">
    <text evidence="1 17">Belongs to the arenaviridae Z protein family.</text>
</comment>
<dbReference type="RefSeq" id="YP_010086248.1">
    <property type="nucleotide sequence ID" value="NC_055440.1"/>
</dbReference>
<evidence type="ECO:0000256" key="1">
    <source>
        <dbReference type="ARBA" id="ARBA00005503"/>
    </source>
</evidence>
<keyword evidence="15" id="KW-0449">Lipoprotein</keyword>
<comment type="subcellular location">
    <subcellularLocation>
        <location evidence="17">Virion</location>
    </subcellularLocation>
    <subcellularLocation>
        <location evidence="17">Host cytoplasm</location>
        <location evidence="17">Host perinuclear region</location>
    </subcellularLocation>
    <subcellularLocation>
        <location evidence="17">Host cell membrane</location>
    </subcellularLocation>
    <text evidence="17">Mainly perinuclear. During budding, associates at the inner side of the plasma membrane of infected cells.</text>
</comment>
<reference evidence="20 21" key="1">
    <citation type="journal article" date="2018" name="Emerg. Microbes Infect.">
        <title>Xapuri virus, a novel mammarenavirus: natural reassortment and increased diversity between New World viruses.</title>
        <authorList>
            <person name="Fernandes J."/>
            <person name="Guterres A."/>
            <person name="de Oliveira R.C."/>
            <person name="Chamberlain J."/>
            <person name="Lewandowski K."/>
            <person name="Teixeira B.R."/>
            <person name="Coelho T.A."/>
            <person name="Crisostomo C.F."/>
            <person name="Bonvicino C.R."/>
            <person name="D'Andrea P.S."/>
            <person name="Hewson R."/>
            <person name="de Lemos E.R."/>
        </authorList>
    </citation>
    <scope>NUCLEOTIDE SEQUENCE [LARGE SCALE GENOMIC DNA]</scope>
    <source>
        <strain evidence="20 21">LBCE 19881</strain>
    </source>
</reference>
<evidence type="ECO:0000313" key="20">
    <source>
        <dbReference type="EMBL" id="AXB49213.1"/>
    </source>
</evidence>
<dbReference type="InterPro" id="IPR024183">
    <property type="entry name" value="RING_finger_Z_arenaviridae"/>
</dbReference>
<evidence type="ECO:0000256" key="14">
    <source>
        <dbReference type="ARBA" id="ARBA00023200"/>
    </source>
</evidence>
<keyword evidence="7 18" id="KW-0519">Myristate</keyword>
<evidence type="ECO:0000256" key="12">
    <source>
        <dbReference type="ARBA" id="ARBA00022870"/>
    </source>
</evidence>
<keyword evidence="4 17" id="KW-0945">Host-virus interaction</keyword>
<dbReference type="SUPFAM" id="SSF57850">
    <property type="entry name" value="RING/U-box"/>
    <property type="match status" value="1"/>
</dbReference>
<dbReference type="EMBL" id="MG976577">
    <property type="protein sequence ID" value="AXB49213.1"/>
    <property type="molecule type" value="Genomic_RNA"/>
</dbReference>
<dbReference type="GO" id="GO:0044423">
    <property type="term" value="C:virion component"/>
    <property type="evidence" value="ECO:0007669"/>
    <property type="project" value="UniProtKB-KW"/>
</dbReference>
<dbReference type="PIRSF" id="PIRSF004030">
    <property type="entry name" value="Z_ArenaV"/>
    <property type="match status" value="1"/>
</dbReference>
<evidence type="ECO:0000313" key="21">
    <source>
        <dbReference type="Proteomes" id="UP000501628"/>
    </source>
</evidence>
<keyword evidence="14 17" id="KW-1035">Host cytoplasm</keyword>
<evidence type="ECO:0000256" key="15">
    <source>
        <dbReference type="ARBA" id="ARBA00023288"/>
    </source>
</evidence>
<keyword evidence="9" id="KW-0863">Zinc-finger</keyword>
<dbReference type="InterPro" id="IPR038485">
    <property type="entry name" value="Z_RING-type_Znf_sf"/>
</dbReference>
<evidence type="ECO:0000256" key="6">
    <source>
        <dbReference type="ARBA" id="ARBA00022637"/>
    </source>
</evidence>
<dbReference type="GO" id="GO:0046761">
    <property type="term" value="P:viral budding from plasma membrane"/>
    <property type="evidence" value="ECO:0007669"/>
    <property type="project" value="UniProtKB-UniRule"/>
</dbReference>
<proteinExistence type="inferred from homology"/>
<evidence type="ECO:0000256" key="7">
    <source>
        <dbReference type="ARBA" id="ARBA00022707"/>
    </source>
</evidence>
<dbReference type="GO" id="GO:0008270">
    <property type="term" value="F:zinc ion binding"/>
    <property type="evidence" value="ECO:0007669"/>
    <property type="project" value="UniProtKB-UniRule"/>
</dbReference>
<keyword evidence="8" id="KW-0479">Metal-binding</keyword>
<evidence type="ECO:0000256" key="16">
    <source>
        <dbReference type="ARBA" id="ARBA00093315"/>
    </source>
</evidence>
<evidence type="ECO:0000256" key="17">
    <source>
        <dbReference type="PIRNR" id="PIRNR004030"/>
    </source>
</evidence>
<dbReference type="Gene3D" id="3.30.160.310">
    <property type="match status" value="1"/>
</dbReference>
<keyword evidence="12 17" id="KW-1043">Host membrane</keyword>
<dbReference type="GO" id="GO:0039702">
    <property type="term" value="P:viral budding via host ESCRT complex"/>
    <property type="evidence" value="ECO:0007669"/>
    <property type="project" value="UniProtKB-UniRule"/>
</dbReference>
<protein>
    <recommendedName>
        <fullName evidence="17">RING finger protein Z</fullName>
        <shortName evidence="17">Protein Z</shortName>
    </recommendedName>
    <alternativeName>
        <fullName evidence="17">Zinc-binding protein</fullName>
    </alternativeName>
</protein>
<accession>A0A2Z5DEN9</accession>
<dbReference type="GO" id="GO:0044220">
    <property type="term" value="C:host cell perinuclear region of cytoplasm"/>
    <property type="evidence" value="ECO:0007669"/>
    <property type="project" value="UniProtKB-SubCell"/>
</dbReference>
<keyword evidence="5 17" id="KW-1188">Viral release from host cell</keyword>
<keyword evidence="2 17" id="KW-1187">Viral budding via the host ESCRT complexes</keyword>
<evidence type="ECO:0000256" key="3">
    <source>
        <dbReference type="ARBA" id="ARBA00022511"/>
    </source>
</evidence>
<dbReference type="KEGG" id="vg:65101454"/>
<dbReference type="GO" id="GO:0003723">
    <property type="term" value="F:RNA binding"/>
    <property type="evidence" value="ECO:0007669"/>
    <property type="project" value="UniProtKB-UniRule"/>
</dbReference>
<keyword evidence="3 17" id="KW-1032">Host cell membrane</keyword>
<keyword evidence="10" id="KW-0862">Zinc</keyword>
<keyword evidence="11 17" id="KW-0946">Virion</keyword>
<feature type="lipid moiety-binding region" description="N-myristoyl glycine; by host" evidence="18">
    <location>
        <position position="2"/>
    </location>
</feature>
<comment type="function">
    <text evidence="16">Plays a crucial role in virion assembly and budding. Expressed late in the virus life cycle, it acts as an inhibitor of viral transcription and RNA synthesis by interacting with the viral polymerase L. Presumably recruits the NP encapsidated genome to cellular membranes at budding sites via direct interaction with NP. Plays critical roles in the final steps of viral release by interacting with host TSG101, a member of the vacuolar protein-sorting pathway and using other cellular host proteins involved in vesicle formation pathway. The budding of the virus progeny occurs after association of protein Z with the viral glycoprotein complex SSP-GP1-GP2 at the cell periphery, step that requires myristoylation of protein Z. Also selectively represses protein production by associating with host eIF4E. In cell-based minigenome assay, has an inhibitory effect on the ribonucleoprotein machinery (vRNP), which is responsible for the replication and transcription of the viral genome.</text>
</comment>
<organism evidence="20 21">
    <name type="scientific">Xapuri virus</name>
    <dbReference type="NCBI Taxonomy" id="2267561"/>
    <lineage>
        <taxon>Viruses</taxon>
        <taxon>Riboviria</taxon>
        <taxon>Orthornavirae</taxon>
        <taxon>Negarnaviricota</taxon>
        <taxon>Polyploviricotina</taxon>
        <taxon>Bunyaviricetes</taxon>
        <taxon>Hareavirales</taxon>
        <taxon>Arenaviridae</taxon>
        <taxon>Mammarenavirus</taxon>
        <taxon>Mammarenavirus xapuriense</taxon>
    </lineage>
</organism>
<evidence type="ECO:0000256" key="4">
    <source>
        <dbReference type="ARBA" id="ARBA00022581"/>
    </source>
</evidence>
<evidence type="ECO:0000256" key="2">
    <source>
        <dbReference type="ARBA" id="ARBA00022462"/>
    </source>
</evidence>
<sequence length="96" mass="11105">MGNQVEKIKPTKRQELIYREPVTTFHRQARASIYGRYNCKSCWYADKNLIECGDHFMCINCLSSMLSRTKYCELCSAELPRRITVPTEPSAPPTLD</sequence>
<name>A0A2Z5DEN9_9VIRU</name>
<dbReference type="GO" id="GO:0020002">
    <property type="term" value="C:host cell plasma membrane"/>
    <property type="evidence" value="ECO:0007669"/>
    <property type="project" value="UniProtKB-SubCell"/>
</dbReference>
<evidence type="ECO:0000256" key="9">
    <source>
        <dbReference type="ARBA" id="ARBA00022771"/>
    </source>
</evidence>
<evidence type="ECO:0000256" key="8">
    <source>
        <dbReference type="ARBA" id="ARBA00022723"/>
    </source>
</evidence>
<evidence type="ECO:0000256" key="10">
    <source>
        <dbReference type="ARBA" id="ARBA00022833"/>
    </source>
</evidence>
<evidence type="ECO:0000256" key="18">
    <source>
        <dbReference type="PIRSR" id="PIRSR004030-1"/>
    </source>
</evidence>
<dbReference type="GO" id="GO:0016020">
    <property type="term" value="C:membrane"/>
    <property type="evidence" value="ECO:0007669"/>
    <property type="project" value="UniProtKB-UniRule"/>
</dbReference>
<dbReference type="Proteomes" id="UP000501628">
    <property type="component" value="Genome"/>
</dbReference>
<evidence type="ECO:0000256" key="5">
    <source>
        <dbReference type="ARBA" id="ARBA00022612"/>
    </source>
</evidence>
<dbReference type="GeneID" id="65101454"/>
<keyword evidence="6 17" id="KW-1198">Viral budding</keyword>
<dbReference type="Pfam" id="PF03854">
    <property type="entry name" value="zf-P11"/>
    <property type="match status" value="1"/>
</dbReference>
<keyword evidence="13 17" id="KW-0472">Membrane</keyword>
<evidence type="ECO:0000256" key="13">
    <source>
        <dbReference type="ARBA" id="ARBA00023136"/>
    </source>
</evidence>
<keyword evidence="21" id="KW-1185">Reference proteome</keyword>
<evidence type="ECO:0000259" key="19">
    <source>
        <dbReference type="Pfam" id="PF03854"/>
    </source>
</evidence>
<feature type="domain" description="RING finger protein Z zinc finger" evidence="19">
    <location>
        <begin position="35"/>
        <end position="83"/>
    </location>
</feature>